<protein>
    <submittedName>
        <fullName evidence="2">DUF1538 domain-containing protein</fullName>
    </submittedName>
</protein>
<feature type="transmembrane region" description="Helical" evidence="1">
    <location>
        <begin position="12"/>
        <end position="34"/>
    </location>
</feature>
<feature type="transmembrane region" description="Helical" evidence="1">
    <location>
        <begin position="144"/>
        <end position="163"/>
    </location>
</feature>
<feature type="transmembrane region" description="Helical" evidence="1">
    <location>
        <begin position="40"/>
        <end position="65"/>
    </location>
</feature>
<organism evidence="2 3">
    <name type="scientific">Thermoactinomyces intermedius</name>
    <dbReference type="NCBI Taxonomy" id="2024"/>
    <lineage>
        <taxon>Bacteria</taxon>
        <taxon>Bacillati</taxon>
        <taxon>Bacillota</taxon>
        <taxon>Bacilli</taxon>
        <taxon>Bacillales</taxon>
        <taxon>Thermoactinomycetaceae</taxon>
        <taxon>Thermoactinomyces</taxon>
    </lineage>
</organism>
<evidence type="ECO:0000313" key="3">
    <source>
        <dbReference type="Proteomes" id="UP000633619"/>
    </source>
</evidence>
<feature type="transmembrane region" description="Helical" evidence="1">
    <location>
        <begin position="207"/>
        <end position="229"/>
    </location>
</feature>
<dbReference type="Pfam" id="PF07556">
    <property type="entry name" value="DUF1538"/>
    <property type="match status" value="1"/>
</dbReference>
<keyword evidence="3" id="KW-1185">Reference proteome</keyword>
<feature type="transmembrane region" description="Helical" evidence="1">
    <location>
        <begin position="183"/>
        <end position="200"/>
    </location>
</feature>
<sequence length="230" mass="23596">MDQLKQIGKEVLLSILPMTAVIFLLQFTVIGLPVEVFLQFLTGVVMVGLGLFLFFVGVDIGLLPIGEMIGSSMSKSGKLSVVVFISVVLGFAATVAEPDVIVLASQVDMVTGGTIPKGILISTVALGVGMTVGIAMLRMIFNIPILYLLMGGYAIIFVLSLFAPTEFVPVALDSGGVTTGPMTVPFIMALGVGVASVLGGKSASTDGFGLVALASVGPVLSVLLLGVVYA</sequence>
<dbReference type="AlphaFoldDB" id="A0A8I1AH17"/>
<keyword evidence="1" id="KW-1133">Transmembrane helix</keyword>
<feature type="transmembrane region" description="Helical" evidence="1">
    <location>
        <begin position="115"/>
        <end position="137"/>
    </location>
</feature>
<proteinExistence type="predicted"/>
<evidence type="ECO:0000313" key="2">
    <source>
        <dbReference type="EMBL" id="MBH8595833.1"/>
    </source>
</evidence>
<reference evidence="2 3" key="1">
    <citation type="submission" date="2020-12" db="EMBL/GenBank/DDBJ databases">
        <title>WGS of Thermoactinomyces spp.</title>
        <authorList>
            <person name="Cheng K."/>
        </authorList>
    </citation>
    <scope>NUCLEOTIDE SEQUENCE [LARGE SCALE GENOMIC DNA]</scope>
    <source>
        <strain evidence="3">CICC 10671\DSM 43846</strain>
    </source>
</reference>
<gene>
    <name evidence="2" type="ORF">I8U20_10870</name>
</gene>
<accession>A0A8I1AH17</accession>
<keyword evidence="1" id="KW-0812">Transmembrane</keyword>
<dbReference type="EMBL" id="JAECVW010000006">
    <property type="protein sequence ID" value="MBH8595833.1"/>
    <property type="molecule type" value="Genomic_DNA"/>
</dbReference>
<evidence type="ECO:0000256" key="1">
    <source>
        <dbReference type="SAM" id="Phobius"/>
    </source>
</evidence>
<dbReference type="RefSeq" id="WP_181732212.1">
    <property type="nucleotide sequence ID" value="NZ_JACEIR010000006.1"/>
</dbReference>
<comment type="caution">
    <text evidence="2">The sequence shown here is derived from an EMBL/GenBank/DDBJ whole genome shotgun (WGS) entry which is preliminary data.</text>
</comment>
<feature type="transmembrane region" description="Helical" evidence="1">
    <location>
        <begin position="77"/>
        <end position="95"/>
    </location>
</feature>
<name>A0A8I1AH17_THEIN</name>
<dbReference type="Proteomes" id="UP000633619">
    <property type="component" value="Unassembled WGS sequence"/>
</dbReference>
<keyword evidence="1" id="KW-0472">Membrane</keyword>
<dbReference type="InterPro" id="IPR011435">
    <property type="entry name" value="UmpAB"/>
</dbReference>